<evidence type="ECO:0000313" key="2">
    <source>
        <dbReference type="EMBL" id="GAI58000.1"/>
    </source>
</evidence>
<name>X1R4H1_9ZZZZ</name>
<accession>X1R4H1</accession>
<feature type="transmembrane region" description="Helical" evidence="1">
    <location>
        <begin position="6"/>
        <end position="31"/>
    </location>
</feature>
<gene>
    <name evidence="2" type="ORF">S06H3_57243</name>
</gene>
<keyword evidence="1" id="KW-0472">Membrane</keyword>
<organism evidence="2">
    <name type="scientific">marine sediment metagenome</name>
    <dbReference type="NCBI Taxonomy" id="412755"/>
    <lineage>
        <taxon>unclassified sequences</taxon>
        <taxon>metagenomes</taxon>
        <taxon>ecological metagenomes</taxon>
    </lineage>
</organism>
<dbReference type="AlphaFoldDB" id="X1R4H1"/>
<protein>
    <submittedName>
        <fullName evidence="2">Uncharacterized protein</fullName>
    </submittedName>
</protein>
<sequence length="53" mass="5978">MDKSVLMLMPISVIIAASFGLGWIICTLVFWDRAKALERIAKSLKEIADKMPR</sequence>
<evidence type="ECO:0000256" key="1">
    <source>
        <dbReference type="SAM" id="Phobius"/>
    </source>
</evidence>
<proteinExistence type="predicted"/>
<keyword evidence="1" id="KW-0812">Transmembrane</keyword>
<comment type="caution">
    <text evidence="2">The sequence shown here is derived from an EMBL/GenBank/DDBJ whole genome shotgun (WGS) entry which is preliminary data.</text>
</comment>
<keyword evidence="1" id="KW-1133">Transmembrane helix</keyword>
<reference evidence="2" key="1">
    <citation type="journal article" date="2014" name="Front. Microbiol.">
        <title>High frequency of phylogenetically diverse reductive dehalogenase-homologous genes in deep subseafloor sedimentary metagenomes.</title>
        <authorList>
            <person name="Kawai M."/>
            <person name="Futagami T."/>
            <person name="Toyoda A."/>
            <person name="Takaki Y."/>
            <person name="Nishi S."/>
            <person name="Hori S."/>
            <person name="Arai W."/>
            <person name="Tsubouchi T."/>
            <person name="Morono Y."/>
            <person name="Uchiyama I."/>
            <person name="Ito T."/>
            <person name="Fujiyama A."/>
            <person name="Inagaki F."/>
            <person name="Takami H."/>
        </authorList>
    </citation>
    <scope>NUCLEOTIDE SEQUENCE</scope>
    <source>
        <strain evidence="2">Expedition CK06-06</strain>
    </source>
</reference>
<dbReference type="EMBL" id="BARV01036924">
    <property type="protein sequence ID" value="GAI58000.1"/>
    <property type="molecule type" value="Genomic_DNA"/>
</dbReference>